<dbReference type="Gene3D" id="1.10.8.10">
    <property type="entry name" value="DNA helicase RuvA subunit, C-terminal domain"/>
    <property type="match status" value="1"/>
</dbReference>
<feature type="region of interest" description="Disordered" evidence="4">
    <location>
        <begin position="1"/>
        <end position="55"/>
    </location>
</feature>
<dbReference type="Pfam" id="PF03152">
    <property type="entry name" value="UFD1_N1"/>
    <property type="match status" value="1"/>
</dbReference>
<name>F0W152_9STRA</name>
<dbReference type="HOGENOM" id="CLU_039799_1_0_1"/>
<keyword evidence="3" id="KW-0175">Coiled coil</keyword>
<feature type="coiled-coil region" evidence="3">
    <location>
        <begin position="256"/>
        <end position="289"/>
    </location>
</feature>
<dbReference type="EMBL" id="FR824051">
    <property type="protein sequence ID" value="CCA14777.1"/>
    <property type="molecule type" value="Genomic_DNA"/>
</dbReference>
<sequence length="507" mass="57899">MEFDLNARSSKWKSDREKQRSIAKKKLESECHKKSQVIHAKKELQQQQKEKKKKQLQDEEIAQQVRLGEELRTAGIHYSCSLKPVPISSDGDLITLPPSALEELTAQEAFRVGKFTFELSVMLPNVAPCLQVTHASVLEFTAEEETIGVPPKVARCLLFSQSVPKSIQIRFVRLERGLFARFQPKEEGFGAREIDLKLVLERSLHRHTTLTIGDTVLVRHGRKTFEISVIHAEPEEAIDILNTDLEVDIMPSEAVVKQLESMKMQKETELEAKRNLEKQKQEKELLKSERVNALPPEPPLSEKEAVKVVLRHPDGVYSRRFRSTSLLAHVYEFLESCSGELASNNQLVNTFPRKSYPNEKEWLDKSLEELQWKTQITLFVEKVPTREERSASATTNESNTTTLTKENVVMNEALLPPSWQQARAEWECNVDKALSDRSAPQIHAIESILTSTQVSSADPEKKWEAHLQQLDVMGFNNTQLNISVLERYQGRLLRTVNYLSELSAEDK</sequence>
<evidence type="ECO:0000256" key="2">
    <source>
        <dbReference type="ARBA" id="ARBA00022786"/>
    </source>
</evidence>
<dbReference type="PANTHER" id="PTHR12555:SF13">
    <property type="entry name" value="UBIQUITIN RECOGNITION FACTOR IN ER-ASSOCIATED DEGRADATION PROTEIN 1"/>
    <property type="match status" value="1"/>
</dbReference>
<dbReference type="Gene3D" id="3.10.20.90">
    <property type="entry name" value="Phosphatidylinositol 3-kinase Catalytic Subunit, Chain A, domain 1"/>
    <property type="match status" value="1"/>
</dbReference>
<dbReference type="SUPFAM" id="SSF54236">
    <property type="entry name" value="Ubiquitin-like"/>
    <property type="match status" value="1"/>
</dbReference>
<evidence type="ECO:0000313" key="6">
    <source>
        <dbReference type="EMBL" id="CCA14777.1"/>
    </source>
</evidence>
<keyword evidence="2" id="KW-0833">Ubl conjugation pathway</keyword>
<feature type="compositionally biased region" description="Basic and acidic residues" evidence="4">
    <location>
        <begin position="12"/>
        <end position="33"/>
    </location>
</feature>
<dbReference type="Gene3D" id="3.10.330.10">
    <property type="match status" value="1"/>
</dbReference>
<dbReference type="GO" id="GO:0006511">
    <property type="term" value="P:ubiquitin-dependent protein catabolic process"/>
    <property type="evidence" value="ECO:0007669"/>
    <property type="project" value="InterPro"/>
</dbReference>
<dbReference type="EMBL" id="FR824455">
    <property type="protein sequence ID" value="CCA26767.1"/>
    <property type="molecule type" value="Genomic_DNA"/>
</dbReference>
<dbReference type="GO" id="GO:0034098">
    <property type="term" value="C:VCP-NPL4-UFD1 AAA ATPase complex"/>
    <property type="evidence" value="ECO:0007669"/>
    <property type="project" value="TreeGrafter"/>
</dbReference>
<dbReference type="InterPro" id="IPR042299">
    <property type="entry name" value="Ufd1-like_Nn"/>
</dbReference>
<dbReference type="InterPro" id="IPR001012">
    <property type="entry name" value="UBX_dom"/>
</dbReference>
<evidence type="ECO:0000256" key="1">
    <source>
        <dbReference type="ARBA" id="ARBA00006043"/>
    </source>
</evidence>
<evidence type="ECO:0000256" key="4">
    <source>
        <dbReference type="SAM" id="MobiDB-lite"/>
    </source>
</evidence>
<dbReference type="PANTHER" id="PTHR12555">
    <property type="entry name" value="UBIQUITIN FUSION DEGRADATON PROTEIN 1"/>
    <property type="match status" value="1"/>
</dbReference>
<dbReference type="InterPro" id="IPR055417">
    <property type="entry name" value="UFD1_N1"/>
</dbReference>
<dbReference type="GO" id="GO:0036503">
    <property type="term" value="P:ERAD pathway"/>
    <property type="evidence" value="ECO:0007669"/>
    <property type="project" value="TreeGrafter"/>
</dbReference>
<evidence type="ECO:0000313" key="7">
    <source>
        <dbReference type="EMBL" id="CCA26767.1"/>
    </source>
</evidence>
<dbReference type="Gene3D" id="2.40.40.50">
    <property type="entry name" value="Ubiquitin fusion degradation protein UFD1, N-terminal domain"/>
    <property type="match status" value="1"/>
</dbReference>
<reference evidence="6" key="1">
    <citation type="journal article" date="2011" name="PLoS Biol.">
        <title>Gene gain and loss during evolution of obligate parasitism in the white rust pathogen of Arabidopsis thaliana.</title>
        <authorList>
            <person name="Kemen E."/>
            <person name="Gardiner A."/>
            <person name="Schultz-Larsen T."/>
            <person name="Kemen A.C."/>
            <person name="Balmuth A.L."/>
            <person name="Robert-Seilaniantz A."/>
            <person name="Bailey K."/>
            <person name="Holub E."/>
            <person name="Studholme D.J."/>
            <person name="Maclean D."/>
            <person name="Jones J.D."/>
        </authorList>
    </citation>
    <scope>NUCLEOTIDE SEQUENCE</scope>
</reference>
<dbReference type="InterPro" id="IPR055418">
    <property type="entry name" value="UFD1_N2"/>
</dbReference>
<evidence type="ECO:0000259" key="5">
    <source>
        <dbReference type="PROSITE" id="PS50033"/>
    </source>
</evidence>
<dbReference type="Pfam" id="PF00789">
    <property type="entry name" value="UBX"/>
    <property type="match status" value="1"/>
</dbReference>
<dbReference type="InterPro" id="IPR029071">
    <property type="entry name" value="Ubiquitin-like_domsf"/>
</dbReference>
<dbReference type="Pfam" id="PF24842">
    <property type="entry name" value="UFD1_N2"/>
    <property type="match status" value="1"/>
</dbReference>
<proteinExistence type="inferred from homology"/>
<accession>F0W152</accession>
<dbReference type="PROSITE" id="PS50033">
    <property type="entry name" value="UBX"/>
    <property type="match status" value="1"/>
</dbReference>
<protein>
    <submittedName>
        <fullName evidence="7">Uncharacterized protein AlNc14C412G11460</fullName>
    </submittedName>
    <submittedName>
        <fullName evidence="6">Uncharacterized protein AlNc14C6G828</fullName>
    </submittedName>
</protein>
<evidence type="ECO:0000256" key="3">
    <source>
        <dbReference type="SAM" id="Coils"/>
    </source>
</evidence>
<dbReference type="AlphaFoldDB" id="F0W152"/>
<dbReference type="InterPro" id="IPR009060">
    <property type="entry name" value="UBA-like_sf"/>
</dbReference>
<gene>
    <name evidence="6" type="primary">AlNc14C6G828</name>
    <name evidence="7" type="synonym">AlNc14C412G11460</name>
    <name evidence="6" type="ORF">ALNC14_009200</name>
    <name evidence="7" type="ORF">ALNC14_129110</name>
</gene>
<comment type="similarity">
    <text evidence="1">Belongs to the UFD1 family.</text>
</comment>
<dbReference type="SUPFAM" id="SSF46934">
    <property type="entry name" value="UBA-like"/>
    <property type="match status" value="1"/>
</dbReference>
<dbReference type="InterPro" id="IPR004854">
    <property type="entry name" value="Ufd1-like"/>
</dbReference>
<dbReference type="GO" id="GO:0031593">
    <property type="term" value="F:polyubiquitin modification-dependent protein binding"/>
    <property type="evidence" value="ECO:0007669"/>
    <property type="project" value="TreeGrafter"/>
</dbReference>
<feature type="domain" description="UBX" evidence="5">
    <location>
        <begin position="301"/>
        <end position="380"/>
    </location>
</feature>
<reference evidence="6" key="2">
    <citation type="submission" date="2011-02" db="EMBL/GenBank/DDBJ databases">
        <authorList>
            <person name="MacLean D."/>
        </authorList>
    </citation>
    <scope>NUCLEOTIDE SEQUENCE</scope>
</reference>
<organism evidence="6">
    <name type="scientific">Albugo laibachii Nc14</name>
    <dbReference type="NCBI Taxonomy" id="890382"/>
    <lineage>
        <taxon>Eukaryota</taxon>
        <taxon>Sar</taxon>
        <taxon>Stramenopiles</taxon>
        <taxon>Oomycota</taxon>
        <taxon>Peronosporomycetes</taxon>
        <taxon>Albuginales</taxon>
        <taxon>Albuginaceae</taxon>
        <taxon>Albugo</taxon>
    </lineage>
</organism>